<dbReference type="InterPro" id="IPR027417">
    <property type="entry name" value="P-loop_NTPase"/>
</dbReference>
<evidence type="ECO:0000256" key="1">
    <source>
        <dbReference type="ARBA" id="ARBA00010044"/>
    </source>
</evidence>
<dbReference type="CDD" id="cd19501">
    <property type="entry name" value="RecA-like_FtsH"/>
    <property type="match status" value="1"/>
</dbReference>
<keyword evidence="7" id="KW-1133">Transmembrane helix</keyword>
<evidence type="ECO:0000313" key="9">
    <source>
        <dbReference type="EMBL" id="ACO70278.1"/>
    </source>
</evidence>
<dbReference type="SMART" id="SM00382">
    <property type="entry name" value="AAA"/>
    <property type="match status" value="1"/>
</dbReference>
<dbReference type="OrthoDB" id="2016698at2759"/>
<dbReference type="GO" id="GO:0045037">
    <property type="term" value="P:protein import into chloroplast stroma"/>
    <property type="evidence" value="ECO:0007669"/>
    <property type="project" value="TreeGrafter"/>
</dbReference>
<dbReference type="KEGG" id="mis:MICPUN_87320"/>
<evidence type="ECO:0000256" key="6">
    <source>
        <dbReference type="ARBA" id="ARBA00022840"/>
    </source>
</evidence>
<dbReference type="Pfam" id="PF01434">
    <property type="entry name" value="Peptidase_M41"/>
    <property type="match status" value="1"/>
</dbReference>
<keyword evidence="3" id="KW-0645">Protease</keyword>
<dbReference type="Pfam" id="PF17862">
    <property type="entry name" value="AAA_lid_3"/>
    <property type="match status" value="1"/>
</dbReference>
<keyword evidence="6" id="KW-0067">ATP-binding</keyword>
<dbReference type="STRING" id="296587.C1FJ17"/>
<dbReference type="Proteomes" id="UP000002009">
    <property type="component" value="Chromosome 12"/>
</dbReference>
<sequence length="421" mass="46196">MQSIQYLGSAIGGFVFLTGSIYLGIKRKHSIPTDAIQAMEFAQSRADARKDAQVEVTLEDVGGLENIVEDLNEVIAFLKNPEKFKRLGAKPPKGLLMEGGPGVGKTLIAKAIAGEAQVPFYSMSGAEFVEIIVGVGAARIRDLFKRARMNAPCLVFVDEIDALGTRRAAAGTKGTEEHEQTLNQLLTEMDGFTPDTGVVFVGATNRADLLDPALMRPGRFDRKVTVPQPGLDARAKILQIHLAKRNVDPEIDTLQFAKNLPGLSGAELANICNEAAAISVRRGSDIIETVDVMEAVDRVTNGLRQPLFDKDDETVHRLTRHELGHAVVATVLYKSTGLIEAVERVSIIPRGRDPTQTSYNRKRDEDYMFPTRARLLERVQVLMAGRAAEEVYYGNDITEYSFADIRDANDLTRNVVVNYGL</sequence>
<dbReference type="FunFam" id="3.40.50.300:FF:000352">
    <property type="entry name" value="ATP-dependent zinc metalloprotease FTSH 7, chloroplastic"/>
    <property type="match status" value="1"/>
</dbReference>
<dbReference type="GO" id="GO:0005524">
    <property type="term" value="F:ATP binding"/>
    <property type="evidence" value="ECO:0007669"/>
    <property type="project" value="UniProtKB-KW"/>
</dbReference>
<dbReference type="PANTHER" id="PTHR23076:SF111">
    <property type="entry name" value="INACTIVE ATP-DEPENDENT ZINC METALLOPROTEASE FTSHI 1, CHLOROPLASTIC-RELATED"/>
    <property type="match status" value="1"/>
</dbReference>
<evidence type="ECO:0000256" key="3">
    <source>
        <dbReference type="ARBA" id="ARBA00022670"/>
    </source>
</evidence>
<dbReference type="InterPro" id="IPR037219">
    <property type="entry name" value="Peptidase_M41-like"/>
</dbReference>
<evidence type="ECO:0000259" key="8">
    <source>
        <dbReference type="SMART" id="SM00382"/>
    </source>
</evidence>
<dbReference type="OMA" id="CEHEIRE"/>
<dbReference type="InterPro" id="IPR000642">
    <property type="entry name" value="Peptidase_M41"/>
</dbReference>
<dbReference type="SUPFAM" id="SSF140990">
    <property type="entry name" value="FtsH protease domain-like"/>
    <property type="match status" value="1"/>
</dbReference>
<dbReference type="InterPro" id="IPR041569">
    <property type="entry name" value="AAA_lid_3"/>
</dbReference>
<dbReference type="InterPro" id="IPR003593">
    <property type="entry name" value="AAA+_ATPase"/>
</dbReference>
<dbReference type="GO" id="GO:0004222">
    <property type="term" value="F:metalloendopeptidase activity"/>
    <property type="evidence" value="ECO:0007669"/>
    <property type="project" value="InterPro"/>
</dbReference>
<dbReference type="SUPFAM" id="SSF52540">
    <property type="entry name" value="P-loop containing nucleoside triphosphate hydrolases"/>
    <property type="match status" value="1"/>
</dbReference>
<reference evidence="9 10" key="1">
    <citation type="journal article" date="2009" name="Science">
        <title>Green evolution and dynamic adaptations revealed by genomes of the marine picoeukaryotes Micromonas.</title>
        <authorList>
            <person name="Worden A.Z."/>
            <person name="Lee J.H."/>
            <person name="Mock T."/>
            <person name="Rouze P."/>
            <person name="Simmons M.P."/>
            <person name="Aerts A.L."/>
            <person name="Allen A.E."/>
            <person name="Cuvelier M.L."/>
            <person name="Derelle E."/>
            <person name="Everett M.V."/>
            <person name="Foulon E."/>
            <person name="Grimwood J."/>
            <person name="Gundlach H."/>
            <person name="Henrissat B."/>
            <person name="Napoli C."/>
            <person name="McDonald S.M."/>
            <person name="Parker M.S."/>
            <person name="Rombauts S."/>
            <person name="Salamov A."/>
            <person name="Von Dassow P."/>
            <person name="Badger J.H."/>
            <person name="Coutinho P.M."/>
            <person name="Demir E."/>
            <person name="Dubchak I."/>
            <person name="Gentemann C."/>
            <person name="Eikrem W."/>
            <person name="Gready J.E."/>
            <person name="John U."/>
            <person name="Lanier W."/>
            <person name="Lindquist E.A."/>
            <person name="Lucas S."/>
            <person name="Mayer K.F."/>
            <person name="Moreau H."/>
            <person name="Not F."/>
            <person name="Otillar R."/>
            <person name="Panaud O."/>
            <person name="Pangilinan J."/>
            <person name="Paulsen I."/>
            <person name="Piegu B."/>
            <person name="Poliakov A."/>
            <person name="Robbens S."/>
            <person name="Schmutz J."/>
            <person name="Toulza E."/>
            <person name="Wyss T."/>
            <person name="Zelensky A."/>
            <person name="Zhou K."/>
            <person name="Armbrust E.V."/>
            <person name="Bhattacharya D."/>
            <person name="Goodenough U.W."/>
            <person name="Van de Peer Y."/>
            <person name="Grigoriev I.V."/>
        </authorList>
    </citation>
    <scope>NUCLEOTIDE SEQUENCE [LARGE SCALE GENOMIC DNA]</scope>
    <source>
        <strain evidence="10">RCC299 / NOUM17</strain>
    </source>
</reference>
<keyword evidence="4" id="KW-0547">Nucleotide-binding</keyword>
<dbReference type="GO" id="GO:0016887">
    <property type="term" value="F:ATP hydrolysis activity"/>
    <property type="evidence" value="ECO:0007669"/>
    <property type="project" value="InterPro"/>
</dbReference>
<keyword evidence="7" id="KW-0472">Membrane</keyword>
<dbReference type="Pfam" id="PF00004">
    <property type="entry name" value="AAA"/>
    <property type="match status" value="1"/>
</dbReference>
<feature type="transmembrane region" description="Helical" evidence="7">
    <location>
        <begin position="6"/>
        <end position="25"/>
    </location>
</feature>
<accession>C1FJ17</accession>
<gene>
    <name evidence="9" type="ORF">MICPUN_87320</name>
</gene>
<keyword evidence="5" id="KW-0378">Hydrolase</keyword>
<dbReference type="RefSeq" id="XP_002509020.1">
    <property type="nucleotide sequence ID" value="XM_002508974.1"/>
</dbReference>
<evidence type="ECO:0000256" key="7">
    <source>
        <dbReference type="SAM" id="Phobius"/>
    </source>
</evidence>
<evidence type="ECO:0000313" key="10">
    <source>
        <dbReference type="Proteomes" id="UP000002009"/>
    </source>
</evidence>
<dbReference type="GO" id="GO:0004176">
    <property type="term" value="F:ATP-dependent peptidase activity"/>
    <property type="evidence" value="ECO:0007669"/>
    <property type="project" value="InterPro"/>
</dbReference>
<dbReference type="InParanoid" id="C1FJ17"/>
<evidence type="ECO:0000256" key="4">
    <source>
        <dbReference type="ARBA" id="ARBA00022741"/>
    </source>
</evidence>
<keyword evidence="10" id="KW-1185">Reference proteome</keyword>
<feature type="domain" description="AAA+ ATPase" evidence="8">
    <location>
        <begin position="91"/>
        <end position="230"/>
    </location>
</feature>
<proteinExistence type="inferred from homology"/>
<evidence type="ECO:0000256" key="2">
    <source>
        <dbReference type="ARBA" id="ARBA00010550"/>
    </source>
</evidence>
<evidence type="ECO:0000256" key="5">
    <source>
        <dbReference type="ARBA" id="ARBA00022801"/>
    </source>
</evidence>
<dbReference type="EMBL" id="CP001577">
    <property type="protein sequence ID" value="ACO70278.1"/>
    <property type="molecule type" value="Genomic_DNA"/>
</dbReference>
<dbReference type="Gene3D" id="3.40.50.300">
    <property type="entry name" value="P-loop containing nucleotide triphosphate hydrolases"/>
    <property type="match status" value="1"/>
</dbReference>
<dbReference type="Gene3D" id="1.10.8.60">
    <property type="match status" value="1"/>
</dbReference>
<organism evidence="9 10">
    <name type="scientific">Micromonas commoda (strain RCC299 / NOUM17 / CCMP2709)</name>
    <name type="common">Picoplanktonic green alga</name>
    <dbReference type="NCBI Taxonomy" id="296587"/>
    <lineage>
        <taxon>Eukaryota</taxon>
        <taxon>Viridiplantae</taxon>
        <taxon>Chlorophyta</taxon>
        <taxon>Mamiellophyceae</taxon>
        <taxon>Mamiellales</taxon>
        <taxon>Mamiellaceae</taxon>
        <taxon>Micromonas</taxon>
    </lineage>
</organism>
<feature type="non-terminal residue" evidence="9">
    <location>
        <position position="421"/>
    </location>
</feature>
<dbReference type="Gene3D" id="1.20.58.760">
    <property type="entry name" value="Peptidase M41"/>
    <property type="match status" value="1"/>
</dbReference>
<comment type="similarity">
    <text evidence="2">In the N-terminal section; belongs to the AAA ATPase family.</text>
</comment>
<dbReference type="PANTHER" id="PTHR23076">
    <property type="entry name" value="METALLOPROTEASE M41 FTSH"/>
    <property type="match status" value="1"/>
</dbReference>
<dbReference type="GO" id="GO:0006508">
    <property type="term" value="P:proteolysis"/>
    <property type="evidence" value="ECO:0007669"/>
    <property type="project" value="UniProtKB-KW"/>
</dbReference>
<dbReference type="eggNOG" id="KOG0731">
    <property type="taxonomic scope" value="Eukaryota"/>
</dbReference>
<dbReference type="GO" id="GO:0009507">
    <property type="term" value="C:chloroplast"/>
    <property type="evidence" value="ECO:0007669"/>
    <property type="project" value="TreeGrafter"/>
</dbReference>
<dbReference type="InterPro" id="IPR003959">
    <property type="entry name" value="ATPase_AAA_core"/>
</dbReference>
<keyword evidence="7" id="KW-0812">Transmembrane</keyword>
<dbReference type="AlphaFoldDB" id="C1FJ17"/>
<dbReference type="GeneID" id="8247906"/>
<name>C1FJ17_MICCC</name>
<comment type="similarity">
    <text evidence="1">In the C-terminal section; belongs to the peptidase M41 family.</text>
</comment>
<protein>
    <recommendedName>
        <fullName evidence="8">AAA+ ATPase domain-containing protein</fullName>
    </recommendedName>
</protein>